<dbReference type="InterPro" id="IPR032030">
    <property type="entry name" value="YscD_cytoplasmic_dom"/>
</dbReference>
<dbReference type="InterPro" id="IPR008984">
    <property type="entry name" value="SMAD_FHA_dom_sf"/>
</dbReference>
<proteinExistence type="predicted"/>
<dbReference type="PANTHER" id="PTHR23308">
    <property type="entry name" value="NUCLEAR INHIBITOR OF PROTEIN PHOSPHATASE-1"/>
    <property type="match status" value="1"/>
</dbReference>
<evidence type="ECO:0000256" key="2">
    <source>
        <dbReference type="SAM" id="Phobius"/>
    </source>
</evidence>
<sequence length="397" mass="40669">MQLVVQSGAEPGRTYDLRPGKLSLGRQSVNDVVISDEQASRRHADLEVTANGLLVTDNNSANGTFVNGTRVSSPQLLKPGDTLQIGTTVLKLVDGQSGASTIPSGYEQPAPPALAQDFNAPYSPPAAAPQSAYGAPAAPAADYSVYGQAAPPAQPAYGGYEQPAQQQYGGYGQAAAQPAQPAYGGYEQPAQQQYGGYGQAAQPSQPAYGGYDQPQQYGVPPYGAAAAPAKKGKMGLLIGIIGAVVVIGIVAVVLFVFVLGGGGGSGLGDLPAPNNSEKLTVSDADQSVLQNSTGFPKGGKFAYYKTSEKPDALKTFYEGKMKDKGWTASPGNILASGTLLLVFIKGTDGAEVVAATPTKDSDIQDLEKGAPSLKGKLKVGDTLVILVTANAKDFAGS</sequence>
<dbReference type="EMBL" id="CP128399">
    <property type="protein sequence ID" value="WJW66978.1"/>
    <property type="molecule type" value="Genomic_DNA"/>
</dbReference>
<keyword evidence="7" id="KW-1185">Reference proteome</keyword>
<feature type="region of interest" description="Disordered" evidence="1">
    <location>
        <begin position="194"/>
        <end position="213"/>
    </location>
</feature>
<dbReference type="SMART" id="SM00240">
    <property type="entry name" value="FHA"/>
    <property type="match status" value="1"/>
</dbReference>
<evidence type="ECO:0000313" key="4">
    <source>
        <dbReference type="EMBL" id="NWJ45098.1"/>
    </source>
</evidence>
<dbReference type="InterPro" id="IPR050923">
    <property type="entry name" value="Cell_Proc_Reg/RNA_Proc"/>
</dbReference>
<name>A0A8T7LSU5_9CHLR</name>
<gene>
    <name evidence="4" type="ORF">HXX08_04380</name>
    <name evidence="5" type="ORF">OZ401_000224</name>
</gene>
<evidence type="ECO:0000259" key="3">
    <source>
        <dbReference type="PROSITE" id="PS50006"/>
    </source>
</evidence>
<dbReference type="AlphaFoldDB" id="A0A8T7LSU5"/>
<reference evidence="5" key="2">
    <citation type="journal article" date="2024" name="Nature">
        <title>Anoxygenic phototroph of the Chloroflexota uses a type I reaction centre.</title>
        <authorList>
            <person name="Tsuji J.M."/>
            <person name="Shaw N.A."/>
            <person name="Nagashima S."/>
            <person name="Venkiteswaran J.J."/>
            <person name="Schiff S.L."/>
            <person name="Watanabe T."/>
            <person name="Fukui M."/>
            <person name="Hanada S."/>
            <person name="Tank M."/>
            <person name="Neufeld J.D."/>
        </authorList>
    </citation>
    <scope>NUCLEOTIDE SEQUENCE</scope>
    <source>
        <strain evidence="5">L227-S17</strain>
    </source>
</reference>
<dbReference type="SUPFAM" id="SSF49879">
    <property type="entry name" value="SMAD/FHA domain"/>
    <property type="match status" value="1"/>
</dbReference>
<keyword evidence="2" id="KW-0472">Membrane</keyword>
<dbReference type="InterPro" id="IPR000253">
    <property type="entry name" value="FHA_dom"/>
</dbReference>
<evidence type="ECO:0000313" key="7">
    <source>
        <dbReference type="Proteomes" id="UP001431572"/>
    </source>
</evidence>
<dbReference type="EMBL" id="JACATZ010000001">
    <property type="protein sequence ID" value="NWJ45098.1"/>
    <property type="molecule type" value="Genomic_DNA"/>
</dbReference>
<dbReference type="Proteomes" id="UP001431572">
    <property type="component" value="Chromosome 1"/>
</dbReference>
<reference evidence="4 6" key="1">
    <citation type="submission" date="2020-06" db="EMBL/GenBank/DDBJ databases">
        <title>Anoxygenic phototrophic Chloroflexota member uses a Type I reaction center.</title>
        <authorList>
            <person name="Tsuji J.M."/>
            <person name="Shaw N.A."/>
            <person name="Nagashima S."/>
            <person name="Venkiteswaran J."/>
            <person name="Schiff S.L."/>
            <person name="Hanada S."/>
            <person name="Tank M."/>
            <person name="Neufeld J.D."/>
        </authorList>
    </citation>
    <scope>NUCLEOTIDE SEQUENCE [LARGE SCALE GENOMIC DNA]</scope>
    <source>
        <strain evidence="4">L227-S17</strain>
    </source>
</reference>
<dbReference type="Gene3D" id="2.60.200.20">
    <property type="match status" value="1"/>
</dbReference>
<dbReference type="PROSITE" id="PS50006">
    <property type="entry name" value="FHA_DOMAIN"/>
    <property type="match status" value="1"/>
</dbReference>
<dbReference type="Proteomes" id="UP000521676">
    <property type="component" value="Unassembled WGS sequence"/>
</dbReference>
<feature type="transmembrane region" description="Helical" evidence="2">
    <location>
        <begin position="236"/>
        <end position="259"/>
    </location>
</feature>
<organism evidence="4 6">
    <name type="scientific">Candidatus Chlorohelix allophototropha</name>
    <dbReference type="NCBI Taxonomy" id="3003348"/>
    <lineage>
        <taxon>Bacteria</taxon>
        <taxon>Bacillati</taxon>
        <taxon>Chloroflexota</taxon>
        <taxon>Chloroflexia</taxon>
        <taxon>Candidatus Chloroheliales</taxon>
        <taxon>Candidatus Chloroheliaceae</taxon>
        <taxon>Candidatus Chlorohelix</taxon>
    </lineage>
</organism>
<dbReference type="RefSeq" id="WP_341468872.1">
    <property type="nucleotide sequence ID" value="NZ_CP128399.1"/>
</dbReference>
<evidence type="ECO:0000313" key="6">
    <source>
        <dbReference type="Proteomes" id="UP000521676"/>
    </source>
</evidence>
<feature type="compositionally biased region" description="Low complexity" evidence="1">
    <location>
        <begin position="194"/>
        <end position="210"/>
    </location>
</feature>
<feature type="region of interest" description="Disordered" evidence="1">
    <location>
        <begin position="1"/>
        <end position="21"/>
    </location>
</feature>
<keyword evidence="2" id="KW-1133">Transmembrane helix</keyword>
<dbReference type="CDD" id="cd00060">
    <property type="entry name" value="FHA"/>
    <property type="match status" value="1"/>
</dbReference>
<feature type="domain" description="FHA" evidence="3">
    <location>
        <begin position="22"/>
        <end position="71"/>
    </location>
</feature>
<evidence type="ECO:0000313" key="5">
    <source>
        <dbReference type="EMBL" id="WJW66978.1"/>
    </source>
</evidence>
<accession>A0A8T7LSU5</accession>
<evidence type="ECO:0000256" key="1">
    <source>
        <dbReference type="SAM" id="MobiDB-lite"/>
    </source>
</evidence>
<dbReference type="Pfam" id="PF16697">
    <property type="entry name" value="Yop-YscD_cpl"/>
    <property type="match status" value="1"/>
</dbReference>
<keyword evidence="2" id="KW-0812">Transmembrane</keyword>
<protein>
    <submittedName>
        <fullName evidence="4">FHA domain-containing protein</fullName>
    </submittedName>
</protein>